<proteinExistence type="predicted"/>
<dbReference type="RefSeq" id="XP_018067725.1">
    <property type="nucleotide sequence ID" value="XM_018220243.1"/>
</dbReference>
<dbReference type="EMBL" id="KQ947422">
    <property type="protein sequence ID" value="KUJ13370.1"/>
    <property type="molecule type" value="Genomic_DNA"/>
</dbReference>
<dbReference type="Pfam" id="PF14269">
    <property type="entry name" value="Arylsulfotran_2"/>
    <property type="match status" value="1"/>
</dbReference>
<dbReference type="InterPro" id="IPR053143">
    <property type="entry name" value="Arylsulfate_ST"/>
</dbReference>
<evidence type="ECO:0000313" key="2">
    <source>
        <dbReference type="EMBL" id="KUJ13370.1"/>
    </source>
</evidence>
<dbReference type="STRING" id="149040.A0A194WZJ6"/>
<dbReference type="GeneID" id="28829969"/>
<accession>A0A194WZJ6</accession>
<dbReference type="InParanoid" id="A0A194WZJ6"/>
<dbReference type="Proteomes" id="UP000070700">
    <property type="component" value="Unassembled WGS sequence"/>
</dbReference>
<gene>
    <name evidence="2" type="ORF">LY89DRAFT_737350</name>
</gene>
<name>A0A194WZJ6_MOLSC</name>
<dbReference type="InterPro" id="IPR039535">
    <property type="entry name" value="ASST-like"/>
</dbReference>
<evidence type="ECO:0000256" key="1">
    <source>
        <dbReference type="SAM" id="SignalP"/>
    </source>
</evidence>
<reference evidence="2 3" key="1">
    <citation type="submission" date="2015-10" db="EMBL/GenBank/DDBJ databases">
        <title>Full genome of DAOMC 229536 Phialocephala scopiformis, a fungal endophyte of spruce producing the potent anti-insectan compound rugulosin.</title>
        <authorList>
            <consortium name="DOE Joint Genome Institute"/>
            <person name="Walker A.K."/>
            <person name="Frasz S.L."/>
            <person name="Seifert K.A."/>
            <person name="Miller J.D."/>
            <person name="Mondo S.J."/>
            <person name="Labutti K."/>
            <person name="Lipzen A."/>
            <person name="Dockter R."/>
            <person name="Kennedy M."/>
            <person name="Grigoriev I.V."/>
            <person name="Spatafora J.W."/>
        </authorList>
    </citation>
    <scope>NUCLEOTIDE SEQUENCE [LARGE SCALE GENOMIC DNA]</scope>
    <source>
        <strain evidence="2 3">CBS 120377</strain>
    </source>
</reference>
<dbReference type="PANTHER" id="PTHR35340:SF6">
    <property type="entry name" value="ASST-DOMAIN-CONTAINING PROTEIN"/>
    <property type="match status" value="1"/>
</dbReference>
<organism evidence="2 3">
    <name type="scientific">Mollisia scopiformis</name>
    <name type="common">Conifer needle endophyte fungus</name>
    <name type="synonym">Phialocephala scopiformis</name>
    <dbReference type="NCBI Taxonomy" id="149040"/>
    <lineage>
        <taxon>Eukaryota</taxon>
        <taxon>Fungi</taxon>
        <taxon>Dikarya</taxon>
        <taxon>Ascomycota</taxon>
        <taxon>Pezizomycotina</taxon>
        <taxon>Leotiomycetes</taxon>
        <taxon>Helotiales</taxon>
        <taxon>Mollisiaceae</taxon>
        <taxon>Mollisia</taxon>
    </lineage>
</organism>
<dbReference type="PANTHER" id="PTHR35340">
    <property type="entry name" value="PQQ ENZYME REPEAT PROTEIN-RELATED"/>
    <property type="match status" value="1"/>
</dbReference>
<dbReference type="OrthoDB" id="5377172at2759"/>
<evidence type="ECO:0000313" key="3">
    <source>
        <dbReference type="Proteomes" id="UP000070700"/>
    </source>
</evidence>
<keyword evidence="3" id="KW-1185">Reference proteome</keyword>
<dbReference type="KEGG" id="psco:LY89DRAFT_737350"/>
<evidence type="ECO:0008006" key="4">
    <source>
        <dbReference type="Google" id="ProtNLM"/>
    </source>
</evidence>
<protein>
    <recommendedName>
        <fullName evidence="4">ASST-domain-containing protein</fullName>
    </recommendedName>
</protein>
<dbReference type="AlphaFoldDB" id="A0A194WZJ6"/>
<sequence>MYLLDLILAAIALVGTCTSSSALAHQMNRRNVTPWPKQSFKTIAATLLVFNVTKSGEPLAPGYIILTPVSFNGVAEVAAVIMSDDGDLIWNSQVGSLETFSYTNLFVQSLDSKPVLHYWTGGSDGPMGYGHISILGETYTEIYRVCPQVQVVTLHAPNITFPCYADVHESFITERGSIIISMYNITQADLTSVNGSTDGWVYDSLFVEVDIKTNKTLFQWSALEAGIPFNLSKATPLGAANFVGNGTRTSPYDWFHVNSVQAIGDGYLVNGRHMWTTYMLNSSGAIQWKYRVTPEETLLCQKMDTLYAREHHARAQNVTDTDLILHYMNNFNAANPFNGSHQTKGLELHLNIVTKTATVLKNLADPEVEIFNDQMGTFWPLPNGNTLLGYGQIPAMKEFGPVEDHDVRMSIRYGYDNNSAMNFPGAASYRNYRQEWVGTPAADPDAVVEDGVLHVSWNGATGISSWEVFTGPTETDLKAVGNVTSGGFETNFTLCGNESFVKAAAFRGDELLRIRTSLLLTK</sequence>
<feature type="signal peptide" evidence="1">
    <location>
        <begin position="1"/>
        <end position="24"/>
    </location>
</feature>
<keyword evidence="1" id="KW-0732">Signal</keyword>
<feature type="chain" id="PRO_5008267644" description="ASST-domain-containing protein" evidence="1">
    <location>
        <begin position="25"/>
        <end position="522"/>
    </location>
</feature>